<dbReference type="PANTHER" id="PTHR43329">
    <property type="entry name" value="EPOXIDE HYDROLASE"/>
    <property type="match status" value="1"/>
</dbReference>
<comment type="similarity">
    <text evidence="2">Belongs to the AB hydrolase superfamily. Epoxide hydrolase family.</text>
</comment>
<protein>
    <recommendedName>
        <fullName evidence="5">AB hydrolase-1 domain-containing protein</fullName>
    </recommendedName>
</protein>
<dbReference type="Proteomes" id="UP000032304">
    <property type="component" value="Chromosome 12"/>
</dbReference>
<dbReference type="InterPro" id="IPR000639">
    <property type="entry name" value="Epox_hydrolase-like"/>
</dbReference>
<dbReference type="STRING" id="29730.A0A0D2V5X4"/>
<keyword evidence="4" id="KW-1185">Reference proteome</keyword>
<dbReference type="AlphaFoldDB" id="A0A0D2V5X4"/>
<dbReference type="PRINTS" id="PR00412">
    <property type="entry name" value="EPOXHYDRLASE"/>
</dbReference>
<keyword evidence="1" id="KW-0378">Hydrolase</keyword>
<dbReference type="Gramene" id="KJB77294">
    <property type="protein sequence ID" value="KJB77294"/>
    <property type="gene ID" value="B456_012G130100"/>
</dbReference>
<dbReference type="InterPro" id="IPR029058">
    <property type="entry name" value="AB_hydrolase_fold"/>
</dbReference>
<accession>A0A0D2V5X4</accession>
<dbReference type="EMBL" id="CM001751">
    <property type="protein sequence ID" value="KJB77294.1"/>
    <property type="molecule type" value="Genomic_DNA"/>
</dbReference>
<sequence>MEKIQKSHVQVGGLKLHVAQIETGPKVVLFLHGFPGIWYSRKHQMIAVANAGFYAIAFDFRGYGLFTIHQSRKKLTSMTLSMILLPFSTPWPSIR</sequence>
<evidence type="ECO:0008006" key="5">
    <source>
        <dbReference type="Google" id="ProtNLM"/>
    </source>
</evidence>
<dbReference type="eggNOG" id="KOG4178">
    <property type="taxonomic scope" value="Eukaryota"/>
</dbReference>
<gene>
    <name evidence="3" type="ORF">B456_012G130100</name>
</gene>
<reference evidence="3 4" key="1">
    <citation type="journal article" date="2012" name="Nature">
        <title>Repeated polyploidization of Gossypium genomes and the evolution of spinnable cotton fibres.</title>
        <authorList>
            <person name="Paterson A.H."/>
            <person name="Wendel J.F."/>
            <person name="Gundlach H."/>
            <person name="Guo H."/>
            <person name="Jenkins J."/>
            <person name="Jin D."/>
            <person name="Llewellyn D."/>
            <person name="Showmaker K.C."/>
            <person name="Shu S."/>
            <person name="Udall J."/>
            <person name="Yoo M.J."/>
            <person name="Byers R."/>
            <person name="Chen W."/>
            <person name="Doron-Faigenboim A."/>
            <person name="Duke M.V."/>
            <person name="Gong L."/>
            <person name="Grimwood J."/>
            <person name="Grover C."/>
            <person name="Grupp K."/>
            <person name="Hu G."/>
            <person name="Lee T.H."/>
            <person name="Li J."/>
            <person name="Lin L."/>
            <person name="Liu T."/>
            <person name="Marler B.S."/>
            <person name="Page J.T."/>
            <person name="Roberts A.W."/>
            <person name="Romanel E."/>
            <person name="Sanders W.S."/>
            <person name="Szadkowski E."/>
            <person name="Tan X."/>
            <person name="Tang H."/>
            <person name="Xu C."/>
            <person name="Wang J."/>
            <person name="Wang Z."/>
            <person name="Zhang D."/>
            <person name="Zhang L."/>
            <person name="Ashrafi H."/>
            <person name="Bedon F."/>
            <person name="Bowers J.E."/>
            <person name="Brubaker C.L."/>
            <person name="Chee P.W."/>
            <person name="Das S."/>
            <person name="Gingle A.R."/>
            <person name="Haigler C.H."/>
            <person name="Harker D."/>
            <person name="Hoffmann L.V."/>
            <person name="Hovav R."/>
            <person name="Jones D.C."/>
            <person name="Lemke C."/>
            <person name="Mansoor S."/>
            <person name="ur Rahman M."/>
            <person name="Rainville L.N."/>
            <person name="Rambani A."/>
            <person name="Reddy U.K."/>
            <person name="Rong J.K."/>
            <person name="Saranga Y."/>
            <person name="Scheffler B.E."/>
            <person name="Scheffler J.A."/>
            <person name="Stelly D.M."/>
            <person name="Triplett B.A."/>
            <person name="Van Deynze A."/>
            <person name="Vaslin M.F."/>
            <person name="Waghmare V.N."/>
            <person name="Walford S.A."/>
            <person name="Wright R.J."/>
            <person name="Zaki E.A."/>
            <person name="Zhang T."/>
            <person name="Dennis E.S."/>
            <person name="Mayer K.F."/>
            <person name="Peterson D.G."/>
            <person name="Rokhsar D.S."/>
            <person name="Wang X."/>
            <person name="Schmutz J."/>
        </authorList>
    </citation>
    <scope>NUCLEOTIDE SEQUENCE [LARGE SCALE GENOMIC DNA]</scope>
</reference>
<dbReference type="GO" id="GO:0016787">
    <property type="term" value="F:hydrolase activity"/>
    <property type="evidence" value="ECO:0007669"/>
    <property type="project" value="UniProtKB-KW"/>
</dbReference>
<dbReference type="SUPFAM" id="SSF53474">
    <property type="entry name" value="alpha/beta-Hydrolases"/>
    <property type="match status" value="1"/>
</dbReference>
<evidence type="ECO:0000313" key="4">
    <source>
        <dbReference type="Proteomes" id="UP000032304"/>
    </source>
</evidence>
<evidence type="ECO:0000313" key="3">
    <source>
        <dbReference type="EMBL" id="KJB77294.1"/>
    </source>
</evidence>
<proteinExistence type="inferred from homology"/>
<evidence type="ECO:0000256" key="2">
    <source>
        <dbReference type="ARBA" id="ARBA00038334"/>
    </source>
</evidence>
<name>A0A0D2V5X4_GOSRA</name>
<evidence type="ECO:0000256" key="1">
    <source>
        <dbReference type="ARBA" id="ARBA00022801"/>
    </source>
</evidence>
<dbReference type="Gene3D" id="3.40.50.1820">
    <property type="entry name" value="alpha/beta hydrolase"/>
    <property type="match status" value="1"/>
</dbReference>
<dbReference type="OMA" id="KHQMIAV"/>
<organism evidence="3 4">
    <name type="scientific">Gossypium raimondii</name>
    <name type="common">Peruvian cotton</name>
    <name type="synonym">Gossypium klotzschianum subsp. raimondii</name>
    <dbReference type="NCBI Taxonomy" id="29730"/>
    <lineage>
        <taxon>Eukaryota</taxon>
        <taxon>Viridiplantae</taxon>
        <taxon>Streptophyta</taxon>
        <taxon>Embryophyta</taxon>
        <taxon>Tracheophyta</taxon>
        <taxon>Spermatophyta</taxon>
        <taxon>Magnoliopsida</taxon>
        <taxon>eudicotyledons</taxon>
        <taxon>Gunneridae</taxon>
        <taxon>Pentapetalae</taxon>
        <taxon>rosids</taxon>
        <taxon>malvids</taxon>
        <taxon>Malvales</taxon>
        <taxon>Malvaceae</taxon>
        <taxon>Malvoideae</taxon>
        <taxon>Gossypium</taxon>
    </lineage>
</organism>